<reference evidence="1 2" key="1">
    <citation type="submission" date="2021-03" db="EMBL/GenBank/DDBJ databases">
        <title>Genomic Encyclopedia of Type Strains, Phase IV (KMG-IV): sequencing the most valuable type-strain genomes for metagenomic binning, comparative biology and taxonomic classification.</title>
        <authorList>
            <person name="Goeker M."/>
        </authorList>
    </citation>
    <scope>NUCLEOTIDE SEQUENCE [LARGE SCALE GENOMIC DNA]</scope>
    <source>
        <strain evidence="1 2">DSM 1289</strain>
    </source>
</reference>
<evidence type="ECO:0008006" key="3">
    <source>
        <dbReference type="Google" id="ProtNLM"/>
    </source>
</evidence>
<keyword evidence="2" id="KW-1185">Reference proteome</keyword>
<protein>
    <recommendedName>
        <fullName evidence="3">Helix-turn-helix domain-containing protein</fullName>
    </recommendedName>
</protein>
<accession>A0ABS4E7X6</accession>
<evidence type="ECO:0000313" key="1">
    <source>
        <dbReference type="EMBL" id="MBP1854029.1"/>
    </source>
</evidence>
<dbReference type="EMBL" id="JAGGJX010000001">
    <property type="protein sequence ID" value="MBP1854029.1"/>
    <property type="molecule type" value="Genomic_DNA"/>
</dbReference>
<sequence length="250" mass="29129">MISPLDLDWDELLVYHQLYLKADFKTGITEYTDRQIEHSLREAKIGRTRIKSIINKFKQHGIFIEISKGIRGKKSKPAVGKLVKISEIEQSLIEPNVNLKRTLEGVDNRVINNSCKPNTTPIQPLFDPLIKEKGIKNNINSASSESLWKLYPNKKGKVRAMKKIPKLLEDYGFEKLEKCISRYKAEVETERVNGFKNKSYQNGDTFFNGSYVDYLDENYLDKYTPNYKQENIEKENVKIEKIGDYEYESF</sequence>
<proteinExistence type="predicted"/>
<name>A0ABS4E7X6_9FIRM</name>
<gene>
    <name evidence="1" type="ORF">J2Z43_000419</name>
</gene>
<comment type="caution">
    <text evidence="1">The sequence shown here is derived from an EMBL/GenBank/DDBJ whole genome shotgun (WGS) entry which is preliminary data.</text>
</comment>
<dbReference type="Proteomes" id="UP000767291">
    <property type="component" value="Unassembled WGS sequence"/>
</dbReference>
<evidence type="ECO:0000313" key="2">
    <source>
        <dbReference type="Proteomes" id="UP000767291"/>
    </source>
</evidence>
<organism evidence="1 2">
    <name type="scientific">Metaclostridioides mangenotii</name>
    <dbReference type="NCBI Taxonomy" id="1540"/>
    <lineage>
        <taxon>Bacteria</taxon>
        <taxon>Bacillati</taxon>
        <taxon>Bacillota</taxon>
        <taxon>Clostridia</taxon>
        <taxon>Peptostreptococcales</taxon>
        <taxon>Peptostreptococcaceae</taxon>
        <taxon>Metaclostridioides</taxon>
    </lineage>
</organism>
<dbReference type="RefSeq" id="WP_209455615.1">
    <property type="nucleotide sequence ID" value="NZ_BAAACS010000017.1"/>
</dbReference>